<keyword evidence="1" id="KW-0732">Signal</keyword>
<dbReference type="RefSeq" id="WP_168146966.1">
    <property type="nucleotide sequence ID" value="NZ_JAAVXB010000002.1"/>
</dbReference>
<feature type="signal peptide" evidence="1">
    <location>
        <begin position="1"/>
        <end position="25"/>
    </location>
</feature>
<dbReference type="SUPFAM" id="SSF51695">
    <property type="entry name" value="PLC-like phosphodiesterases"/>
    <property type="match status" value="1"/>
</dbReference>
<protein>
    <recommendedName>
        <fullName evidence="2">GP-PDE domain-containing protein</fullName>
    </recommendedName>
</protein>
<dbReference type="PANTHER" id="PTHR46211:SF14">
    <property type="entry name" value="GLYCEROPHOSPHODIESTER PHOSPHODIESTERASE"/>
    <property type="match status" value="1"/>
</dbReference>
<dbReference type="PROSITE" id="PS51704">
    <property type="entry name" value="GP_PDE"/>
    <property type="match status" value="1"/>
</dbReference>
<evidence type="ECO:0000256" key="1">
    <source>
        <dbReference type="SAM" id="SignalP"/>
    </source>
</evidence>
<name>A0A970B7Y9_9GAMM</name>
<dbReference type="EMBL" id="JAAVXB010000002">
    <property type="protein sequence ID" value="NKF21729.1"/>
    <property type="molecule type" value="Genomic_DNA"/>
</dbReference>
<dbReference type="AlphaFoldDB" id="A0A970B7Y9"/>
<dbReference type="InterPro" id="IPR017946">
    <property type="entry name" value="PLC-like_Pdiesterase_TIM-brl"/>
</dbReference>
<dbReference type="InterPro" id="IPR030395">
    <property type="entry name" value="GP_PDE_dom"/>
</dbReference>
<gene>
    <name evidence="3" type="ORF">G7Y82_05320</name>
</gene>
<proteinExistence type="predicted"/>
<reference evidence="3" key="1">
    <citation type="submission" date="2020-03" db="EMBL/GenBank/DDBJ databases">
        <title>Solimonas marina sp. nov., isolated from deep seawater of the Pacific Ocean.</title>
        <authorList>
            <person name="Liu X."/>
            <person name="Lai Q."/>
            <person name="Sun F."/>
            <person name="Gai Y."/>
            <person name="Li G."/>
            <person name="Shao Z."/>
        </authorList>
    </citation>
    <scope>NUCLEOTIDE SEQUENCE</scope>
    <source>
        <strain evidence="3">C16B3</strain>
    </source>
</reference>
<evidence type="ECO:0000259" key="2">
    <source>
        <dbReference type="PROSITE" id="PS51704"/>
    </source>
</evidence>
<sequence length="308" mass="33473">MERDTVTAMRILAAALLSVPALASAQPYVSAHRGGAAYAPENTMMAFRNAARLHVDDFETDSWLSADGALVLIHDQDLSRTTNCKGPVTAKTWAELRECDAGWWFTPGQGVTHPDPALPHPARGRGARIPSAKELFAFAASFQGDYRPTVTIEIKDKLAAVREAEALVPLIQNSDIKNRIIVQSFSRVGIDRVKQLDPSIRTLYLVDEPGTLRPALIEAVHGGHDFIAPDAGMAGFDAAYVQVAHDAGRKVVPWTIDTQADVQRMVGYGVDGIISNFPACLLKLEGRLTTARLMPEELGEPDAPLCRR</sequence>
<evidence type="ECO:0000313" key="4">
    <source>
        <dbReference type="Proteomes" id="UP000653472"/>
    </source>
</evidence>
<dbReference type="GO" id="GO:0006629">
    <property type="term" value="P:lipid metabolic process"/>
    <property type="evidence" value="ECO:0007669"/>
    <property type="project" value="InterPro"/>
</dbReference>
<evidence type="ECO:0000313" key="3">
    <source>
        <dbReference type="EMBL" id="NKF21729.1"/>
    </source>
</evidence>
<dbReference type="PANTHER" id="PTHR46211">
    <property type="entry name" value="GLYCEROPHOSPHORYL DIESTER PHOSPHODIESTERASE"/>
    <property type="match status" value="1"/>
</dbReference>
<dbReference type="Pfam" id="PF03009">
    <property type="entry name" value="GDPD"/>
    <property type="match status" value="1"/>
</dbReference>
<keyword evidence="4" id="KW-1185">Reference proteome</keyword>
<dbReference type="GO" id="GO:0008081">
    <property type="term" value="F:phosphoric diester hydrolase activity"/>
    <property type="evidence" value="ECO:0007669"/>
    <property type="project" value="InterPro"/>
</dbReference>
<dbReference type="Gene3D" id="3.20.20.190">
    <property type="entry name" value="Phosphatidylinositol (PI) phosphodiesterase"/>
    <property type="match status" value="1"/>
</dbReference>
<feature type="domain" description="GP-PDE" evidence="2">
    <location>
        <begin position="27"/>
        <end position="285"/>
    </location>
</feature>
<feature type="chain" id="PRO_5036822404" description="GP-PDE domain-containing protein" evidence="1">
    <location>
        <begin position="26"/>
        <end position="308"/>
    </location>
</feature>
<organism evidence="3 4">
    <name type="scientific">Solimonas marina</name>
    <dbReference type="NCBI Taxonomy" id="2714601"/>
    <lineage>
        <taxon>Bacteria</taxon>
        <taxon>Pseudomonadati</taxon>
        <taxon>Pseudomonadota</taxon>
        <taxon>Gammaproteobacteria</taxon>
        <taxon>Nevskiales</taxon>
        <taxon>Nevskiaceae</taxon>
        <taxon>Solimonas</taxon>
    </lineage>
</organism>
<dbReference type="Proteomes" id="UP000653472">
    <property type="component" value="Unassembled WGS sequence"/>
</dbReference>
<accession>A0A970B7Y9</accession>
<comment type="caution">
    <text evidence="3">The sequence shown here is derived from an EMBL/GenBank/DDBJ whole genome shotgun (WGS) entry which is preliminary data.</text>
</comment>